<dbReference type="NCBIfam" id="TIGR00268">
    <property type="entry name" value="ATP-dependent sacrificial sulfur transferase LarE"/>
    <property type="match status" value="1"/>
</dbReference>
<dbReference type="KEGG" id="mpi:Mpet_2672"/>
<protein>
    <submittedName>
        <fullName evidence="2">PP-loop domain-containing protein</fullName>
    </submittedName>
</protein>
<dbReference type="SUPFAM" id="SSF52402">
    <property type="entry name" value="Adenine nucleotide alpha hydrolases-like"/>
    <property type="match status" value="1"/>
</dbReference>
<organism evidence="2 3">
    <name type="scientific">Methanolacinia petrolearia (strain DSM 11571 / OCM 486 / SEBR 4847)</name>
    <name type="common">Methanoplanus petrolearius</name>
    <dbReference type="NCBI Taxonomy" id="679926"/>
    <lineage>
        <taxon>Archaea</taxon>
        <taxon>Methanobacteriati</taxon>
        <taxon>Methanobacteriota</taxon>
        <taxon>Stenosarchaea group</taxon>
        <taxon>Methanomicrobia</taxon>
        <taxon>Methanomicrobiales</taxon>
        <taxon>Methanomicrobiaceae</taxon>
        <taxon>Methanolacinia</taxon>
    </lineage>
</organism>
<evidence type="ECO:0000259" key="1">
    <source>
        <dbReference type="Pfam" id="PF02540"/>
    </source>
</evidence>
<dbReference type="eggNOG" id="arCOG00043">
    <property type="taxonomic scope" value="Archaea"/>
</dbReference>
<dbReference type="CDD" id="cd01990">
    <property type="entry name" value="LarE-like"/>
    <property type="match status" value="1"/>
</dbReference>
<dbReference type="Pfam" id="PF02540">
    <property type="entry name" value="NAD_synthase"/>
    <property type="match status" value="1"/>
</dbReference>
<dbReference type="InterPro" id="IPR005232">
    <property type="entry name" value="LarE"/>
</dbReference>
<dbReference type="PANTHER" id="PTHR43169:SF2">
    <property type="entry name" value="NAD_GMP SYNTHASE DOMAIN-CONTAINING PROTEIN"/>
    <property type="match status" value="1"/>
</dbReference>
<feature type="domain" description="NAD/GMP synthase" evidence="1">
    <location>
        <begin position="26"/>
        <end position="92"/>
    </location>
</feature>
<dbReference type="HOGENOM" id="CLU_061181_2_0_2"/>
<dbReference type="PANTHER" id="PTHR43169">
    <property type="entry name" value="EXSB FAMILY PROTEIN"/>
    <property type="match status" value="1"/>
</dbReference>
<dbReference type="EMBL" id="CP002117">
    <property type="protein sequence ID" value="ADN37415.1"/>
    <property type="molecule type" value="Genomic_DNA"/>
</dbReference>
<accession>E1RGA1</accession>
<dbReference type="STRING" id="679926.Mpet_2672"/>
<dbReference type="RefSeq" id="WP_013330588.1">
    <property type="nucleotide sequence ID" value="NC_014507.1"/>
</dbReference>
<reference evidence="2 3" key="1">
    <citation type="journal article" date="2010" name="Stand. Genomic Sci.">
        <title>Complete genome sequence of Methanoplanus petrolearius type strain (SEBR 4847).</title>
        <authorList>
            <person name="Brambilla E."/>
            <person name="Djao O.D."/>
            <person name="Daligault H."/>
            <person name="Lapidus A."/>
            <person name="Lucas S."/>
            <person name="Hammon N."/>
            <person name="Nolan M."/>
            <person name="Tice H."/>
            <person name="Cheng J.F."/>
            <person name="Han C."/>
            <person name="Tapia R."/>
            <person name="Goodwin L."/>
            <person name="Pitluck S."/>
            <person name="Liolios K."/>
            <person name="Ivanova N."/>
            <person name="Mavromatis K."/>
            <person name="Mikhailova N."/>
            <person name="Pati A."/>
            <person name="Chen A."/>
            <person name="Palaniappan K."/>
            <person name="Land M."/>
            <person name="Hauser L."/>
            <person name="Chang Y.J."/>
            <person name="Jeffries C.D."/>
            <person name="Rohde M."/>
            <person name="Spring S."/>
            <person name="Sikorski J."/>
            <person name="Goker M."/>
            <person name="Woyke T."/>
            <person name="Bristow J."/>
            <person name="Eisen J.A."/>
            <person name="Markowitz V."/>
            <person name="Hugenholtz P."/>
            <person name="Kyrpides N.C."/>
            <person name="Klenk H.P."/>
        </authorList>
    </citation>
    <scope>NUCLEOTIDE SEQUENCE [LARGE SCALE GENOMIC DNA]</scope>
    <source>
        <strain evidence="3">DSM 11571 / OCM 486 / SEBR 4847</strain>
    </source>
</reference>
<dbReference type="InterPro" id="IPR014729">
    <property type="entry name" value="Rossmann-like_a/b/a_fold"/>
</dbReference>
<dbReference type="PIRSF" id="PIRSF006661">
    <property type="entry name" value="PP-lp_UCP006661"/>
    <property type="match status" value="1"/>
</dbReference>
<dbReference type="GeneID" id="9745166"/>
<sequence length="277" mass="30577">MRWERSSYSIVRDIMDSFDEKIRKLKDVINSAGSLLVSYSGGVDSTVLAVAAKEVLPARMSCALIDSPLVSRSEIREALELAESLSLPCSVIKSDILEDTEFRENGRDRCYICKKKMSGLLLREAEMLGLEHVADGSNISDLAKFRPGFQASGEAGIIHPFIEAGMDKEDIRKLARIYGLPVSEKPSYSCLASRIPYENRFKEEILGEIESSEDFIRSLGVGQVRVRKHGGIARIETDPGDFGLIISKRGEISSFLKQNGFKFVTLDLGGFVSGSLD</sequence>
<dbReference type="InterPro" id="IPR052188">
    <property type="entry name" value="Ni-pincer_cofactor_biosynth"/>
</dbReference>
<gene>
    <name evidence="2" type="ordered locus">Mpet_2672</name>
</gene>
<dbReference type="OrthoDB" id="61764at2157"/>
<keyword evidence="3" id="KW-1185">Reference proteome</keyword>
<dbReference type="GO" id="GO:0006163">
    <property type="term" value="P:purine nucleotide metabolic process"/>
    <property type="evidence" value="ECO:0007669"/>
    <property type="project" value="UniProtKB-ARBA"/>
</dbReference>
<name>E1RGA1_METP4</name>
<dbReference type="AlphaFoldDB" id="E1RGA1"/>
<dbReference type="GO" id="GO:0016783">
    <property type="term" value="F:sulfurtransferase activity"/>
    <property type="evidence" value="ECO:0007669"/>
    <property type="project" value="InterPro"/>
</dbReference>
<dbReference type="Gene3D" id="3.40.50.620">
    <property type="entry name" value="HUPs"/>
    <property type="match status" value="1"/>
</dbReference>
<dbReference type="Proteomes" id="UP000006565">
    <property type="component" value="Chromosome"/>
</dbReference>
<dbReference type="InterPro" id="IPR022310">
    <property type="entry name" value="NAD/GMP_synthase"/>
</dbReference>
<evidence type="ECO:0000313" key="3">
    <source>
        <dbReference type="Proteomes" id="UP000006565"/>
    </source>
</evidence>
<proteinExistence type="predicted"/>
<evidence type="ECO:0000313" key="2">
    <source>
        <dbReference type="EMBL" id="ADN37415.1"/>
    </source>
</evidence>